<evidence type="ECO:0000313" key="9">
    <source>
        <dbReference type="Proteomes" id="UP000579941"/>
    </source>
</evidence>
<dbReference type="CDD" id="cd11304">
    <property type="entry name" value="Cadherin_repeat"/>
    <property type="match status" value="2"/>
</dbReference>
<evidence type="ECO:0000256" key="2">
    <source>
        <dbReference type="ARBA" id="ARBA00022692"/>
    </source>
</evidence>
<evidence type="ECO:0000256" key="1">
    <source>
        <dbReference type="ARBA" id="ARBA00004370"/>
    </source>
</evidence>
<dbReference type="Gene3D" id="2.60.40.60">
    <property type="entry name" value="Cadherins"/>
    <property type="match status" value="3"/>
</dbReference>
<dbReference type="PROSITE" id="PS50268">
    <property type="entry name" value="CADHERIN_2"/>
    <property type="match status" value="2"/>
</dbReference>
<keyword evidence="3" id="KW-1133">Transmembrane helix</keyword>
<evidence type="ECO:0000256" key="5">
    <source>
        <dbReference type="PROSITE-ProRule" id="PRU00043"/>
    </source>
</evidence>
<accession>A0A7L1ARR9</accession>
<dbReference type="GO" id="GO:0005886">
    <property type="term" value="C:plasma membrane"/>
    <property type="evidence" value="ECO:0007669"/>
    <property type="project" value="UniProtKB-SubCell"/>
</dbReference>
<keyword evidence="9" id="KW-1185">Reference proteome</keyword>
<dbReference type="PANTHER" id="PTHR24026">
    <property type="entry name" value="FAT ATYPICAL CADHERIN-RELATED"/>
    <property type="match status" value="1"/>
</dbReference>
<dbReference type="Proteomes" id="UP000579941">
    <property type="component" value="Unassembled WGS sequence"/>
</dbReference>
<name>A0A7L1ARR9_GYMTI</name>
<comment type="subcellular location">
    <subcellularLocation>
        <location evidence="1">Membrane</location>
    </subcellularLocation>
</comment>
<dbReference type="SUPFAM" id="SSF49313">
    <property type="entry name" value="Cadherin-like"/>
    <property type="match status" value="3"/>
</dbReference>
<evidence type="ECO:0000256" key="3">
    <source>
        <dbReference type="ARBA" id="ARBA00022989"/>
    </source>
</evidence>
<feature type="domain" description="Cadherin" evidence="7">
    <location>
        <begin position="256"/>
        <end position="364"/>
    </location>
</feature>
<evidence type="ECO:0000313" key="8">
    <source>
        <dbReference type="EMBL" id="NXM44077.1"/>
    </source>
</evidence>
<feature type="domain" description="Cadherin" evidence="7">
    <location>
        <begin position="364"/>
        <end position="473"/>
    </location>
</feature>
<evidence type="ECO:0000259" key="7">
    <source>
        <dbReference type="PROSITE" id="PS50268"/>
    </source>
</evidence>
<proteinExistence type="predicted"/>
<dbReference type="GO" id="GO:0007156">
    <property type="term" value="P:homophilic cell adhesion via plasma membrane adhesion molecules"/>
    <property type="evidence" value="ECO:0007669"/>
    <property type="project" value="InterPro"/>
</dbReference>
<feature type="compositionally biased region" description="Basic and acidic residues" evidence="6">
    <location>
        <begin position="661"/>
        <end position="671"/>
    </location>
</feature>
<dbReference type="InterPro" id="IPR002126">
    <property type="entry name" value="Cadherin-like_dom"/>
</dbReference>
<protein>
    <submittedName>
        <fullName evidence="8">CDHR4 protein</fullName>
    </submittedName>
</protein>
<keyword evidence="5" id="KW-0106">Calcium</keyword>
<keyword evidence="4" id="KW-0472">Membrane</keyword>
<dbReference type="PRINTS" id="PR00205">
    <property type="entry name" value="CADHERIN"/>
</dbReference>
<dbReference type="AlphaFoldDB" id="A0A7L1ARR9"/>
<evidence type="ECO:0000256" key="4">
    <source>
        <dbReference type="ARBA" id="ARBA00023136"/>
    </source>
</evidence>
<keyword evidence="2" id="KW-0812">Transmembrane</keyword>
<gene>
    <name evidence="8" type="primary">Cdhr4</name>
    <name evidence="8" type="ORF">GYMTIB_R12298</name>
</gene>
<dbReference type="SMART" id="SM00112">
    <property type="entry name" value="CA"/>
    <property type="match status" value="3"/>
</dbReference>
<dbReference type="EMBL" id="VXAZ01004972">
    <property type="protein sequence ID" value="NXM44077.1"/>
    <property type="molecule type" value="Genomic_DNA"/>
</dbReference>
<dbReference type="GO" id="GO:0005509">
    <property type="term" value="F:calcium ion binding"/>
    <property type="evidence" value="ECO:0007669"/>
    <property type="project" value="UniProtKB-UniRule"/>
</dbReference>
<dbReference type="InterPro" id="IPR015919">
    <property type="entry name" value="Cadherin-like_sf"/>
</dbReference>
<feature type="non-terminal residue" evidence="8">
    <location>
        <position position="705"/>
    </location>
</feature>
<dbReference type="Pfam" id="PF00028">
    <property type="entry name" value="Cadherin"/>
    <property type="match status" value="1"/>
</dbReference>
<reference evidence="8 9" key="1">
    <citation type="submission" date="2019-09" db="EMBL/GenBank/DDBJ databases">
        <title>Bird 10,000 Genomes (B10K) Project - Family phase.</title>
        <authorList>
            <person name="Zhang G."/>
        </authorList>
    </citation>
    <scope>NUCLEOTIDE SEQUENCE [LARGE SCALE GENOMIC DNA]</scope>
    <source>
        <strain evidence="8">B10K-DU-002-05</strain>
        <tissue evidence="8">Muscle</tissue>
    </source>
</reference>
<evidence type="ECO:0000256" key="6">
    <source>
        <dbReference type="SAM" id="MobiDB-lite"/>
    </source>
</evidence>
<comment type="caution">
    <text evidence="8">The sequence shown here is derived from an EMBL/GenBank/DDBJ whole genome shotgun (WGS) entry which is preliminary data.</text>
</comment>
<organism evidence="8 9">
    <name type="scientific">Gymnorhina tibicen</name>
    <name type="common">Australian magpie</name>
    <name type="synonym">Cracticus tibicen</name>
    <dbReference type="NCBI Taxonomy" id="9132"/>
    <lineage>
        <taxon>Eukaryota</taxon>
        <taxon>Metazoa</taxon>
        <taxon>Chordata</taxon>
        <taxon>Craniata</taxon>
        <taxon>Vertebrata</taxon>
        <taxon>Euteleostomi</taxon>
        <taxon>Archelosauria</taxon>
        <taxon>Archosauria</taxon>
        <taxon>Dinosauria</taxon>
        <taxon>Saurischia</taxon>
        <taxon>Theropoda</taxon>
        <taxon>Coelurosauria</taxon>
        <taxon>Aves</taxon>
        <taxon>Neognathae</taxon>
        <taxon>Neoaves</taxon>
        <taxon>Telluraves</taxon>
        <taxon>Australaves</taxon>
        <taxon>Passeriformes</taxon>
        <taxon>Artamidae</taxon>
        <taxon>Gymnorhina</taxon>
    </lineage>
</organism>
<sequence length="705" mass="76450">QVTLRAGVELDAHQVNQYTLILRAACPGEDEVEGQLFVRVTTGQVLRCDTPFASAEGDVVQVPADVAPRTPLYAVLLQPLGGLTGFPSPSFLQFRLRNRNTPLTLTRRGLVLAPDNGFDPSKDSQTFRLEIEVMDRHGHNCSGAVRVEVLPSRRPRVTFPEPHRAVTVTEGIGPWEVVTQVHARGDNVRYAILAPVAPALFTIDEVTGEIRSTCRLEVIRAQLLIRAYNALHPDDHATTTVNVTVQGTDRQAPRCVPAIFVSQVPETESPGSTLVTLRCTGSTSTDGCLHYALEGPPSSLSHFCMEGPQLKVNTTLDYDSEAMAALGFQFTATIVVTVGGQPLQSTRVPVLVTVTPVNEFRPACPNGATFTVPETAAFGSVVGRVAGTDRDYPLDSLEYTMEGGSGPAQPFSIDRRTGEIRVVGPLDSQQQTSYRLVVRLTDTHNDLELSKRQSRLCDVSVRLQAVPDQLPVCIPEVQELRITAGSPGSRQPVTRLVCHSSPDSAALTYTIVGGNEDGRFQLQGNTLVYLPRDGAEPRTFVLLVEVWGGSGARRRSSTVALVVHVTPWSTPVPPSTTTQHTTLQKEPLVVTQTEAVWHPPAWFVAVLTVSGALLLVTLGCMARNLLCGEQDQGFMAAFCSSHSNRAPDKLFLGKSSWDAVERSGGKEEQGRPHASSPGQFDGHAQDPRTGRDYLFNSVTGARRWI</sequence>
<feature type="non-terminal residue" evidence="8">
    <location>
        <position position="1"/>
    </location>
</feature>
<dbReference type="PANTHER" id="PTHR24026:SF126">
    <property type="entry name" value="PROTOCADHERIN FAT 4"/>
    <property type="match status" value="1"/>
</dbReference>
<feature type="region of interest" description="Disordered" evidence="6">
    <location>
        <begin position="661"/>
        <end position="692"/>
    </location>
</feature>